<dbReference type="PANTHER" id="PTHR21818:SF0">
    <property type="entry name" value="FANCONI ANEMIA GROUP I PROTEIN"/>
    <property type="match status" value="1"/>
</dbReference>
<dbReference type="Pfam" id="PF14678">
    <property type="entry name" value="FANCI_S4"/>
    <property type="match status" value="1"/>
</dbReference>
<evidence type="ECO:0000259" key="3">
    <source>
        <dbReference type="Pfam" id="PF14676"/>
    </source>
</evidence>
<feature type="domain" description="FANCI solenoid 3" evidence="4">
    <location>
        <begin position="753"/>
        <end position="977"/>
    </location>
</feature>
<dbReference type="GO" id="GO:0070182">
    <property type="term" value="F:DNA polymerase binding"/>
    <property type="evidence" value="ECO:0007669"/>
    <property type="project" value="TreeGrafter"/>
</dbReference>
<feature type="domain" description="FANCI helical" evidence="7">
    <location>
        <begin position="534"/>
        <end position="696"/>
    </location>
</feature>
<dbReference type="Proteomes" id="UP000603453">
    <property type="component" value="Unassembled WGS sequence"/>
</dbReference>
<evidence type="ECO:0000259" key="2">
    <source>
        <dbReference type="Pfam" id="PF14675"/>
    </source>
</evidence>
<feature type="domain" description="FANCI solenoid 4" evidence="5">
    <location>
        <begin position="991"/>
        <end position="1227"/>
    </location>
</feature>
<dbReference type="GO" id="GO:0006281">
    <property type="term" value="P:DNA repair"/>
    <property type="evidence" value="ECO:0007669"/>
    <property type="project" value="InterPro"/>
</dbReference>
<evidence type="ECO:0008006" key="10">
    <source>
        <dbReference type="Google" id="ProtNLM"/>
    </source>
</evidence>
<feature type="region of interest" description="Disordered" evidence="1">
    <location>
        <begin position="1228"/>
        <end position="1269"/>
    </location>
</feature>
<dbReference type="InterPro" id="IPR016024">
    <property type="entry name" value="ARM-type_fold"/>
</dbReference>
<comment type="caution">
    <text evidence="8">The sequence shown here is derived from an EMBL/GenBank/DDBJ whole genome shotgun (WGS) entry which is preliminary data.</text>
</comment>
<evidence type="ECO:0000313" key="9">
    <source>
        <dbReference type="Proteomes" id="UP000603453"/>
    </source>
</evidence>
<dbReference type="Pfam" id="PF14675">
    <property type="entry name" value="FANCI_S1"/>
    <property type="match status" value="1"/>
</dbReference>
<dbReference type="OrthoDB" id="195089at2759"/>
<feature type="domain" description="FANCI helical" evidence="6">
    <location>
        <begin position="262"/>
        <end position="344"/>
    </location>
</feature>
<dbReference type="Pfam" id="PF14676">
    <property type="entry name" value="FANCI_S2"/>
    <property type="match status" value="1"/>
</dbReference>
<dbReference type="InterPro" id="IPR026171">
    <property type="entry name" value="FANCI"/>
</dbReference>
<evidence type="ECO:0000259" key="7">
    <source>
        <dbReference type="Pfam" id="PF14680"/>
    </source>
</evidence>
<evidence type="ECO:0000259" key="6">
    <source>
        <dbReference type="Pfam" id="PF14679"/>
    </source>
</evidence>
<evidence type="ECO:0000259" key="5">
    <source>
        <dbReference type="Pfam" id="PF14678"/>
    </source>
</evidence>
<sequence>MDVEIFRLNKQTSKGKLVEFLNESSSQEIAALVKEKLDDYNCSNDVDTVLLLRSILIGSPIEGGYIERRFMVVKSVIAWLSNEEREKLEKSKQASSVVNLILPEIDLLPRNMLKEAAMDITGIMNENKPVQLRILDLFSKIWNVLSATDQLNDLSDIFQSLLEAEWNHQLIVGISSALNEMELTSPQLEIIVKHMTRKLTEMEMEGVPPFIYQLLLLSRKGHKRLVLNGILDYFNSTSADDASRMEGTVMLHITFAIKQDKDLGDELVKLIKNNKSSQLELFNIACLLSAARIHRLQDTIFDLFKSSIVSIYKDKEKSDRSLWISKYSPLDAEMYRQVLLDVVEKSASGWDQVVQSLTQLSLILMDSSTNNFGHAVTTTSRSYGVKGDGPHEQVANLGVDILLRLFKYHDVVRGEILEQITSRIVSRSDNAKDFLRLLENIIREYPDAVENYLTNIKDTLDFLSFLPLATAQHLLAAIQPIAKTNEHFRDGLILVLRKSLFAKDTDGRQMAVGGFLNILNDQLTEIASGENDGQATAASEGVAFEILGLLRRCFSQQCEIRTSAYQGLGSLSQQYPSFAGDIFELLYAQFVKNFERDPSSTNPIKLEVCVENATNGGYPKILEPIHILLANTLKAMNAIHVKSLPSVTRDTLSLFKANMKSFVLRLSRATLEDFELLNASSDMATHIGLRNTQYASLLVAMEYEYTDKGLTKKSSEMIGILYKKRKALMGLLTGSTNDKGKKNSGFQVRSCVSLDFISTLLLNMFSKEEKDTPAHDLRKDIDMVQFIVTSTCDSLRSSIDDEYSQEDDRHFKLCVDICQTYMHILTKEDSDSTYANQNSTKKAPSVLVSIAASILSIFEIVNNVWPKKFVEFLNEVLDTSVETNQPHNPIKKSRNRVIVEVVLELKEVVTRYLSGRTPIYKEVSGIMHITSFLIDRLDKKNEDYTARSLHVVKWLNNLARERPIEDSVLAKDIMSLLIRSCASVGELDHVQSICEDIHLFTGDLEMGVANDSQIEPDITYQIINLKTFSTITTQIFEFLDSSLDDLTWCTGRLKLCAAGPDEDKIRKFEKEYCKRLISLMIILSELVKAVLTDVHAESLFKTLVKAYRTLHTFVKYKIVYPQDISPDFINVISKAGTEITERMYKFLTVYGQSQQQENVSVKKKGKKKEVNLKQRAKIQRESRMIPNLIFAVEQFERHLIQLSRKSRVDFMQYMKRSTSRDFKIQMSLINQESSEEEEEDEKAKTEAVSNDSETEENEGPSTKRARRDS</sequence>
<gene>
    <name evidence="8" type="ORF">INT47_001138</name>
</gene>
<dbReference type="InterPro" id="IPR029310">
    <property type="entry name" value="FANCI_HD1"/>
</dbReference>
<dbReference type="InterPro" id="IPR029314">
    <property type="entry name" value="FANCI_S4"/>
</dbReference>
<evidence type="ECO:0000259" key="4">
    <source>
        <dbReference type="Pfam" id="PF14677"/>
    </source>
</evidence>
<organism evidence="8 9">
    <name type="scientific">Mucor saturninus</name>
    <dbReference type="NCBI Taxonomy" id="64648"/>
    <lineage>
        <taxon>Eukaryota</taxon>
        <taxon>Fungi</taxon>
        <taxon>Fungi incertae sedis</taxon>
        <taxon>Mucoromycota</taxon>
        <taxon>Mucoromycotina</taxon>
        <taxon>Mucoromycetes</taxon>
        <taxon>Mucorales</taxon>
        <taxon>Mucorineae</taxon>
        <taxon>Mucoraceae</taxon>
        <taxon>Mucor</taxon>
    </lineage>
</organism>
<dbReference type="SUPFAM" id="SSF48371">
    <property type="entry name" value="ARM repeat"/>
    <property type="match status" value="1"/>
</dbReference>
<dbReference type="AlphaFoldDB" id="A0A8H7RLU4"/>
<dbReference type="Pfam" id="PF14679">
    <property type="entry name" value="FANCI_HD1"/>
    <property type="match status" value="1"/>
</dbReference>
<evidence type="ECO:0000313" key="8">
    <source>
        <dbReference type="EMBL" id="KAG2213869.1"/>
    </source>
</evidence>
<feature type="domain" description="FANCI solenoid 2" evidence="3">
    <location>
        <begin position="353"/>
        <end position="516"/>
    </location>
</feature>
<dbReference type="PANTHER" id="PTHR21818">
    <property type="entry name" value="BC025462 PROTEIN"/>
    <property type="match status" value="1"/>
</dbReference>
<dbReference type="InterPro" id="IPR029308">
    <property type="entry name" value="FANCI_S1"/>
</dbReference>
<dbReference type="InterPro" id="IPR029315">
    <property type="entry name" value="FANCI_S2"/>
</dbReference>
<dbReference type="InterPro" id="IPR029312">
    <property type="entry name" value="FANCI_HD2"/>
</dbReference>
<proteinExistence type="predicted"/>
<protein>
    <recommendedName>
        <fullName evidence="10">Fanconi anemia group I protein</fullName>
    </recommendedName>
</protein>
<name>A0A8H7RLU4_9FUNG</name>
<dbReference type="Pfam" id="PF14680">
    <property type="entry name" value="FANCI_HD2"/>
    <property type="match status" value="1"/>
</dbReference>
<dbReference type="Pfam" id="PF14677">
    <property type="entry name" value="FANCI_S3"/>
    <property type="match status" value="1"/>
</dbReference>
<dbReference type="EMBL" id="JAEPRD010000002">
    <property type="protein sequence ID" value="KAG2213869.1"/>
    <property type="molecule type" value="Genomic_DNA"/>
</dbReference>
<reference evidence="8" key="1">
    <citation type="submission" date="2020-12" db="EMBL/GenBank/DDBJ databases">
        <title>Metabolic potential, ecology and presence of endohyphal bacteria is reflected in genomic diversity of Mucoromycotina.</title>
        <authorList>
            <person name="Muszewska A."/>
            <person name="Okrasinska A."/>
            <person name="Steczkiewicz K."/>
            <person name="Drgas O."/>
            <person name="Orlowska M."/>
            <person name="Perlinska-Lenart U."/>
            <person name="Aleksandrzak-Piekarczyk T."/>
            <person name="Szatraj K."/>
            <person name="Zielenkiewicz U."/>
            <person name="Pilsyk S."/>
            <person name="Malc E."/>
            <person name="Mieczkowski P."/>
            <person name="Kruszewska J.S."/>
            <person name="Biernat P."/>
            <person name="Pawlowska J."/>
        </authorList>
    </citation>
    <scope>NUCLEOTIDE SEQUENCE</scope>
    <source>
        <strain evidence="8">WA0000017839</strain>
    </source>
</reference>
<accession>A0A8H7RLU4</accession>
<evidence type="ECO:0000256" key="1">
    <source>
        <dbReference type="SAM" id="MobiDB-lite"/>
    </source>
</evidence>
<dbReference type="InterPro" id="IPR029313">
    <property type="entry name" value="FANCI_S3"/>
</dbReference>
<keyword evidence="9" id="KW-1185">Reference proteome</keyword>
<feature type="domain" description="FANCI solenoid 1" evidence="2">
    <location>
        <begin position="67"/>
        <end position="242"/>
    </location>
</feature>